<dbReference type="SUPFAM" id="SSF54523">
    <property type="entry name" value="Pili subunits"/>
    <property type="match status" value="1"/>
</dbReference>
<dbReference type="KEGG" id="pdj:D0907_14265"/>
<dbReference type="PANTHER" id="PTHR30093">
    <property type="entry name" value="GENERAL SECRETION PATHWAY PROTEIN G"/>
    <property type="match status" value="1"/>
</dbReference>
<accession>A0AAD0S1J2</accession>
<dbReference type="Proteomes" id="UP000264605">
    <property type="component" value="Chromosome"/>
</dbReference>
<dbReference type="InterPro" id="IPR002416">
    <property type="entry name" value="T2SS_protein-GspH"/>
</dbReference>
<dbReference type="Pfam" id="PF07963">
    <property type="entry name" value="N_methyl"/>
    <property type="match status" value="1"/>
</dbReference>
<evidence type="ECO:0000256" key="5">
    <source>
        <dbReference type="ARBA" id="ARBA00022519"/>
    </source>
</evidence>
<dbReference type="Pfam" id="PF12019">
    <property type="entry name" value="GspH"/>
    <property type="match status" value="1"/>
</dbReference>
<evidence type="ECO:0000256" key="2">
    <source>
        <dbReference type="ARBA" id="ARBA00021549"/>
    </source>
</evidence>
<protein>
    <recommendedName>
        <fullName evidence="2">Type II secretion system protein H</fullName>
    </recommendedName>
    <alternativeName>
        <fullName evidence="10">General secretion pathway protein H</fullName>
    </alternativeName>
</protein>
<reference evidence="13 14" key="1">
    <citation type="submission" date="2018-08" db="EMBL/GenBank/DDBJ databases">
        <title>Draft genome sequence of Pseudoalteromonas donghaensis HJ51.</title>
        <authorList>
            <person name="Oh J."/>
            <person name="Roh D."/>
        </authorList>
    </citation>
    <scope>NUCLEOTIDE SEQUENCE [LARGE SCALE GENOMIC DNA]</scope>
    <source>
        <strain evidence="13 14">HJ51</strain>
    </source>
</reference>
<evidence type="ECO:0000256" key="10">
    <source>
        <dbReference type="ARBA" id="ARBA00030775"/>
    </source>
</evidence>
<dbReference type="GO" id="GO:0015628">
    <property type="term" value="P:protein secretion by the type II secretion system"/>
    <property type="evidence" value="ECO:0007669"/>
    <property type="project" value="InterPro"/>
</dbReference>
<dbReference type="PIRSF" id="PIRSF021292">
    <property type="entry name" value="Competence_ComGD"/>
    <property type="match status" value="1"/>
</dbReference>
<keyword evidence="6 11" id="KW-0812">Transmembrane</keyword>
<keyword evidence="7 11" id="KW-1133">Transmembrane helix</keyword>
<evidence type="ECO:0000256" key="11">
    <source>
        <dbReference type="SAM" id="Phobius"/>
    </source>
</evidence>
<dbReference type="InterPro" id="IPR012902">
    <property type="entry name" value="N_methyl_site"/>
</dbReference>
<organism evidence="13 14">
    <name type="scientific">Pseudoalteromonas lipolytica</name>
    <dbReference type="NCBI Taxonomy" id="570156"/>
    <lineage>
        <taxon>Bacteria</taxon>
        <taxon>Pseudomonadati</taxon>
        <taxon>Pseudomonadota</taxon>
        <taxon>Gammaproteobacteria</taxon>
        <taxon>Alteromonadales</taxon>
        <taxon>Pseudoalteromonadaceae</taxon>
        <taxon>Pseudoalteromonas</taxon>
    </lineage>
</organism>
<evidence type="ECO:0000256" key="1">
    <source>
        <dbReference type="ARBA" id="ARBA00004377"/>
    </source>
</evidence>
<dbReference type="RefSeq" id="WP_036973108.1">
    <property type="nucleotide sequence ID" value="NZ_CP032090.1"/>
</dbReference>
<keyword evidence="8 11" id="KW-0472">Membrane</keyword>
<proteinExistence type="inferred from homology"/>
<dbReference type="GO" id="GO:0015627">
    <property type="term" value="C:type II protein secretion system complex"/>
    <property type="evidence" value="ECO:0007669"/>
    <property type="project" value="InterPro"/>
</dbReference>
<comment type="subcellular location">
    <subcellularLocation>
        <location evidence="1">Cell inner membrane</location>
        <topology evidence="1">Single-pass membrane protein</topology>
    </subcellularLocation>
</comment>
<comment type="similarity">
    <text evidence="9">Belongs to the GSP H family.</text>
</comment>
<dbReference type="GO" id="GO:0030420">
    <property type="term" value="P:establishment of competence for transformation"/>
    <property type="evidence" value="ECO:0007669"/>
    <property type="project" value="InterPro"/>
</dbReference>
<dbReference type="PROSITE" id="PS00409">
    <property type="entry name" value="PROKAR_NTER_METHYL"/>
    <property type="match status" value="1"/>
</dbReference>
<dbReference type="PRINTS" id="PR00885">
    <property type="entry name" value="BCTERIALGSPH"/>
</dbReference>
<evidence type="ECO:0000259" key="12">
    <source>
        <dbReference type="Pfam" id="PF12019"/>
    </source>
</evidence>
<feature type="domain" description="General secretion pathway GspH" evidence="12">
    <location>
        <begin position="42"/>
        <end position="137"/>
    </location>
</feature>
<evidence type="ECO:0000256" key="3">
    <source>
        <dbReference type="ARBA" id="ARBA00022475"/>
    </source>
</evidence>
<keyword evidence="5" id="KW-0997">Cell inner membrane</keyword>
<evidence type="ECO:0000256" key="7">
    <source>
        <dbReference type="ARBA" id="ARBA00022989"/>
    </source>
</evidence>
<dbReference type="Gene3D" id="3.30.700.10">
    <property type="entry name" value="Glycoprotein, Type 4 Pilin"/>
    <property type="match status" value="1"/>
</dbReference>
<evidence type="ECO:0000256" key="4">
    <source>
        <dbReference type="ARBA" id="ARBA00022481"/>
    </source>
</evidence>
<dbReference type="InterPro" id="IPR016785">
    <property type="entry name" value="ComGD"/>
</dbReference>
<dbReference type="GeneID" id="99506638"/>
<sequence length="150" mass="16565">MRRKAGFTLIELMVVLVIIGIMASLAFPSFSQQILQDRVVTTANQLNSVYKYARSEAVKRERQINLVVNNNRWQVTLNEAGVATVLKEFSVTKSGITVDLAALTVSASGEVNQQAQIDIKDNHSNTTDYVMCVLKSGQNWLVESSERGCA</sequence>
<keyword evidence="3" id="KW-1003">Cell membrane</keyword>
<dbReference type="GO" id="GO:0005886">
    <property type="term" value="C:plasma membrane"/>
    <property type="evidence" value="ECO:0007669"/>
    <property type="project" value="UniProtKB-SubCell"/>
</dbReference>
<gene>
    <name evidence="13" type="primary">gspH</name>
    <name evidence="13" type="ORF">D0907_14265</name>
</gene>
<keyword evidence="4" id="KW-0488">Methylation</keyword>
<dbReference type="NCBIfam" id="TIGR02532">
    <property type="entry name" value="IV_pilin_GFxxxE"/>
    <property type="match status" value="1"/>
</dbReference>
<name>A0AAD0S1J2_9GAMM</name>
<dbReference type="AlphaFoldDB" id="A0AAD0S1J2"/>
<evidence type="ECO:0000313" key="14">
    <source>
        <dbReference type="Proteomes" id="UP000264605"/>
    </source>
</evidence>
<evidence type="ECO:0000256" key="9">
    <source>
        <dbReference type="ARBA" id="ARBA00025772"/>
    </source>
</evidence>
<dbReference type="PANTHER" id="PTHR30093:SF44">
    <property type="entry name" value="TYPE II SECRETION SYSTEM CORE PROTEIN G"/>
    <property type="match status" value="1"/>
</dbReference>
<evidence type="ECO:0000256" key="8">
    <source>
        <dbReference type="ARBA" id="ARBA00023136"/>
    </source>
</evidence>
<dbReference type="InterPro" id="IPR022346">
    <property type="entry name" value="T2SS_GspH"/>
</dbReference>
<dbReference type="InterPro" id="IPR045584">
    <property type="entry name" value="Pilin-like"/>
</dbReference>
<dbReference type="EMBL" id="CP032090">
    <property type="protein sequence ID" value="AXV66361.1"/>
    <property type="molecule type" value="Genomic_DNA"/>
</dbReference>
<evidence type="ECO:0000313" key="13">
    <source>
        <dbReference type="EMBL" id="AXV66361.1"/>
    </source>
</evidence>
<evidence type="ECO:0000256" key="6">
    <source>
        <dbReference type="ARBA" id="ARBA00022692"/>
    </source>
</evidence>
<feature type="transmembrane region" description="Helical" evidence="11">
    <location>
        <begin position="7"/>
        <end position="27"/>
    </location>
</feature>